<feature type="chain" id="PRO_5036138087" description="Protein CPL1-like domain-containing protein" evidence="1">
    <location>
        <begin position="20"/>
        <end position="296"/>
    </location>
</feature>
<protein>
    <recommendedName>
        <fullName evidence="2">Protein CPL1-like domain-containing protein</fullName>
    </recommendedName>
</protein>
<dbReference type="InterPro" id="IPR038955">
    <property type="entry name" value="PriA/CPL1_fungi"/>
</dbReference>
<dbReference type="OrthoDB" id="439917at2759"/>
<gene>
    <name evidence="4" type="ORF">PGT21_037142</name>
    <name evidence="3" type="ORF">PGTUg99_027489</name>
</gene>
<dbReference type="AlphaFoldDB" id="A0A5B0R3F4"/>
<evidence type="ECO:0000256" key="1">
    <source>
        <dbReference type="SAM" id="SignalP"/>
    </source>
</evidence>
<dbReference type="InterPro" id="IPR048661">
    <property type="entry name" value="CPL1-like"/>
</dbReference>
<evidence type="ECO:0000313" key="3">
    <source>
        <dbReference type="EMBL" id="KAA1114185.1"/>
    </source>
</evidence>
<accession>A0A5B0R3F4</accession>
<dbReference type="PANTHER" id="PTHR35192:SF2">
    <property type="entry name" value="APPLE DOMAIN-CONTAINING PROTEIN"/>
    <property type="match status" value="1"/>
</dbReference>
<evidence type="ECO:0000313" key="6">
    <source>
        <dbReference type="Proteomes" id="UP000325313"/>
    </source>
</evidence>
<proteinExistence type="predicted"/>
<comment type="caution">
    <text evidence="4">The sequence shown here is derived from an EMBL/GenBank/DDBJ whole genome shotgun (WGS) entry which is preliminary data.</text>
</comment>
<evidence type="ECO:0000259" key="2">
    <source>
        <dbReference type="Pfam" id="PF21671"/>
    </source>
</evidence>
<dbReference type="Pfam" id="PF21671">
    <property type="entry name" value="CPL1-like"/>
    <property type="match status" value="1"/>
</dbReference>
<feature type="signal peptide" evidence="1">
    <location>
        <begin position="1"/>
        <end position="19"/>
    </location>
</feature>
<name>A0A5B0R3F4_PUCGR</name>
<dbReference type="Proteomes" id="UP000324748">
    <property type="component" value="Unassembled WGS sequence"/>
</dbReference>
<dbReference type="Proteomes" id="UP000325313">
    <property type="component" value="Unassembled WGS sequence"/>
</dbReference>
<feature type="domain" description="Protein CPL1-like" evidence="2">
    <location>
        <begin position="234"/>
        <end position="293"/>
    </location>
</feature>
<keyword evidence="5" id="KW-1185">Reference proteome</keyword>
<reference evidence="5 6" key="1">
    <citation type="submission" date="2019-05" db="EMBL/GenBank/DDBJ databases">
        <title>Emergence of the Ug99 lineage of the wheat stem rust pathogen through somatic hybridization.</title>
        <authorList>
            <person name="Li F."/>
            <person name="Upadhyaya N.M."/>
            <person name="Sperschneider J."/>
            <person name="Matny O."/>
            <person name="Nguyen-Phuc H."/>
            <person name="Mago R."/>
            <person name="Raley C."/>
            <person name="Miller M.E."/>
            <person name="Silverstein K.A.T."/>
            <person name="Henningsen E."/>
            <person name="Hirsch C.D."/>
            <person name="Visser B."/>
            <person name="Pretorius Z.A."/>
            <person name="Steffenson B.J."/>
            <person name="Schwessinger B."/>
            <person name="Dodds P.N."/>
            <person name="Figueroa M."/>
        </authorList>
    </citation>
    <scope>NUCLEOTIDE SEQUENCE [LARGE SCALE GENOMIC DNA]</scope>
    <source>
        <strain evidence="4">21-0</strain>
        <strain evidence="3 6">Ug99</strain>
    </source>
</reference>
<dbReference type="PANTHER" id="PTHR35192">
    <property type="entry name" value="PROTEIN, PUTATIVE-RELATED"/>
    <property type="match status" value="1"/>
</dbReference>
<organism evidence="4 5">
    <name type="scientific">Puccinia graminis f. sp. tritici</name>
    <dbReference type="NCBI Taxonomy" id="56615"/>
    <lineage>
        <taxon>Eukaryota</taxon>
        <taxon>Fungi</taxon>
        <taxon>Dikarya</taxon>
        <taxon>Basidiomycota</taxon>
        <taxon>Pucciniomycotina</taxon>
        <taxon>Pucciniomycetes</taxon>
        <taxon>Pucciniales</taxon>
        <taxon>Pucciniaceae</taxon>
        <taxon>Puccinia</taxon>
    </lineage>
</organism>
<keyword evidence="1" id="KW-0732">Signal</keyword>
<evidence type="ECO:0000313" key="4">
    <source>
        <dbReference type="EMBL" id="KAA1120092.1"/>
    </source>
</evidence>
<evidence type="ECO:0000313" key="5">
    <source>
        <dbReference type="Proteomes" id="UP000324748"/>
    </source>
</evidence>
<dbReference type="EMBL" id="VSWC01000001">
    <property type="protein sequence ID" value="KAA1120092.1"/>
    <property type="molecule type" value="Genomic_DNA"/>
</dbReference>
<sequence length="296" mass="31293">MMLKIQAFILLALFRNISGFELPTVPLSPYGDQAASRQVNPLEDVECGLNYNVWGQISPTSTTGHANLCLQCRITAPGRTLSFSYVQALSTTINAHGVSKTDALILQSSIDEDLVNMANKSQTSASCESTCSGDERCASCEFTENGCKMTAVDYMNENHAGKPLAEALESCFASGGSKYCGLCPNDRSCVGSRASGPPRTRRNLKSNDSSIKCPSGLTACPLSSRPSFKTTAGFECLDIKQDTNSCGGCVSAGSGVDCSTLEGVASSGCSDGKCKIFSCKSKYEYSEAGNECLKIL</sequence>
<dbReference type="EMBL" id="VDEP01000273">
    <property type="protein sequence ID" value="KAA1114185.1"/>
    <property type="molecule type" value="Genomic_DNA"/>
</dbReference>